<dbReference type="Proteomes" id="UP000033769">
    <property type="component" value="Unassembled WGS sequence"/>
</dbReference>
<dbReference type="GO" id="GO:0046872">
    <property type="term" value="F:metal ion binding"/>
    <property type="evidence" value="ECO:0007669"/>
    <property type="project" value="UniProtKB-KW"/>
</dbReference>
<keyword evidence="3" id="KW-0479">Metal-binding</keyword>
<evidence type="ECO:0000313" key="5">
    <source>
        <dbReference type="EMBL" id="KJV52888.1"/>
    </source>
</evidence>
<reference evidence="5 7" key="1">
    <citation type="submission" date="2015-02" db="EMBL/GenBank/DDBJ databases">
        <title>Genome Sequencing of Rickettsiales.</title>
        <authorList>
            <person name="Daugherty S.C."/>
            <person name="Su Q."/>
            <person name="Abolude K."/>
            <person name="Beier-Sexton M."/>
            <person name="Carlyon J.A."/>
            <person name="Carter R."/>
            <person name="Day N.P."/>
            <person name="Dumler S.J."/>
            <person name="Dyachenko V."/>
            <person name="Godinez A."/>
            <person name="Kurtti T.J."/>
            <person name="Lichay M."/>
            <person name="Mullins K.E."/>
            <person name="Ott S."/>
            <person name="Pappas-Brown V."/>
            <person name="Paris D.H."/>
            <person name="Patel P."/>
            <person name="Richards A.L."/>
            <person name="Sadzewicz L."/>
            <person name="Sears K."/>
            <person name="Seidman D."/>
            <person name="Sengamalay N."/>
            <person name="Stenos J."/>
            <person name="Tallon L.J."/>
            <person name="Vincent G."/>
            <person name="Fraser C.M."/>
            <person name="Munderloh U."/>
            <person name="Dunning-Hotopp J.C."/>
        </authorList>
    </citation>
    <scope>NUCLEOTIDE SEQUENCE [LARGE SCALE GENOMIC DNA]</scope>
    <source>
        <strain evidence="5 7">Gilliam</strain>
    </source>
</reference>
<reference evidence="6" key="3">
    <citation type="submission" date="2018-03" db="EMBL/GenBank/DDBJ databases">
        <authorList>
            <person name="Keele B.F."/>
        </authorList>
    </citation>
    <scope>NUCLEOTIDE SEQUENCE [LARGE SCALE GENOMIC DNA]</scope>
    <source>
        <strain evidence="6">Gilliam</strain>
    </source>
</reference>
<dbReference type="PANTHER" id="PTHR42953">
    <property type="entry name" value="HIGH-AFFINITY ZINC UPTAKE SYSTEM PROTEIN ZNUA-RELATED"/>
    <property type="match status" value="1"/>
</dbReference>
<keyword evidence="2" id="KW-0813">Transport</keyword>
<sequence>MIFFKLKLFRLGVIAFLIFNYCSINSIFAQKKLRIVTSSIPIAAIVKAIVKDLAKVESLEFGQTGCSHGYQLRPGDIYKVQSADLIIYIDDRFEHYMTKLSSFFQSQVIRLSEIEGISLIHNRASTNWHIWYDINNVKLISLELYKLFEKQFDSYARQMLFENYQKLVVQLNIIQEKQIDLFKILSTDIIVLDSAIEYFFNCNKAKIIKVPTNCHGAVTLSAMQQIKSLSKERSLCLILGQRHEITRLNALFHDKIKIVRLNSEMWPTNEGIDDELILSKLYDIIAKLHDCLPHGNGS</sequence>
<evidence type="ECO:0000256" key="3">
    <source>
        <dbReference type="ARBA" id="ARBA00022723"/>
    </source>
</evidence>
<evidence type="ECO:0000313" key="8">
    <source>
        <dbReference type="Proteomes" id="UP000244959"/>
    </source>
</evidence>
<keyword evidence="8" id="KW-1185">Reference proteome</keyword>
<gene>
    <name evidence="6" type="ORF">GILLIAM_00723</name>
    <name evidence="5" type="ORF">OTSGILL_1160</name>
</gene>
<evidence type="ECO:0000313" key="7">
    <source>
        <dbReference type="Proteomes" id="UP000033769"/>
    </source>
</evidence>
<dbReference type="Gene3D" id="3.40.50.1980">
    <property type="entry name" value="Nitrogenase molybdenum iron protein domain"/>
    <property type="match status" value="1"/>
</dbReference>
<reference evidence="8" key="2">
    <citation type="submission" date="2018-03" db="EMBL/GenBank/DDBJ databases">
        <authorList>
            <person name="Batty M. E."/>
            <person name="Batty M E."/>
        </authorList>
    </citation>
    <scope>NUCLEOTIDE SEQUENCE [LARGE SCALE GENOMIC DNA]</scope>
    <source>
        <strain evidence="8">Gilliam</strain>
    </source>
</reference>
<evidence type="ECO:0000256" key="1">
    <source>
        <dbReference type="ARBA" id="ARBA00004196"/>
    </source>
</evidence>
<evidence type="ECO:0000313" key="6">
    <source>
        <dbReference type="EMBL" id="SPR04538.1"/>
    </source>
</evidence>
<dbReference type="SUPFAM" id="SSF53807">
    <property type="entry name" value="Helical backbone' metal receptor"/>
    <property type="match status" value="1"/>
</dbReference>
<comment type="subcellular location">
    <subcellularLocation>
        <location evidence="1">Cell envelope</location>
    </subcellularLocation>
</comment>
<dbReference type="Proteomes" id="UP000244959">
    <property type="component" value="Chromosome I"/>
</dbReference>
<dbReference type="InterPro" id="IPR050492">
    <property type="entry name" value="Bact_metal-bind_prot9"/>
</dbReference>
<dbReference type="PANTHER" id="PTHR42953:SF1">
    <property type="entry name" value="METAL-BINDING PROTEIN HI_0362-RELATED"/>
    <property type="match status" value="1"/>
</dbReference>
<accession>A0A0F3MAU2</accession>
<dbReference type="Pfam" id="PF01297">
    <property type="entry name" value="ZnuA"/>
    <property type="match status" value="1"/>
</dbReference>
<dbReference type="InterPro" id="IPR006127">
    <property type="entry name" value="ZnuA-like"/>
</dbReference>
<evidence type="ECO:0000256" key="2">
    <source>
        <dbReference type="ARBA" id="ARBA00022448"/>
    </source>
</evidence>
<dbReference type="AlphaFoldDB" id="A0A0F3MAU2"/>
<protein>
    <submittedName>
        <fullName evidence="5">Periplasmic solute binding family protein</fullName>
    </submittedName>
    <submittedName>
        <fullName evidence="6">Zinc ABC transporter substrate-binding protein</fullName>
    </submittedName>
</protein>
<name>A0A0F3MAU2_ORITS</name>
<evidence type="ECO:0000256" key="4">
    <source>
        <dbReference type="ARBA" id="ARBA00022729"/>
    </source>
</evidence>
<dbReference type="RefSeq" id="WP_047220557.1">
    <property type="nucleotide sequence ID" value="NZ_LS398551.1"/>
</dbReference>
<organism evidence="5 7">
    <name type="scientific">Orientia tsutsugamushi str. Gilliam</name>
    <dbReference type="NCBI Taxonomy" id="1359184"/>
    <lineage>
        <taxon>Bacteria</taxon>
        <taxon>Pseudomonadati</taxon>
        <taxon>Pseudomonadota</taxon>
        <taxon>Alphaproteobacteria</taxon>
        <taxon>Rickettsiales</taxon>
        <taxon>Rickettsiaceae</taxon>
        <taxon>Rickettsieae</taxon>
        <taxon>Orientia</taxon>
    </lineage>
</organism>
<dbReference type="PATRIC" id="fig|1359184.3.peg.434"/>
<dbReference type="GO" id="GO:0030001">
    <property type="term" value="P:metal ion transport"/>
    <property type="evidence" value="ECO:0007669"/>
    <property type="project" value="InterPro"/>
</dbReference>
<keyword evidence="4" id="KW-0732">Signal</keyword>
<dbReference type="EMBL" id="LANO01000015">
    <property type="protein sequence ID" value="KJV52888.1"/>
    <property type="molecule type" value="Genomic_DNA"/>
</dbReference>
<dbReference type="GO" id="GO:0030313">
    <property type="term" value="C:cell envelope"/>
    <property type="evidence" value="ECO:0007669"/>
    <property type="project" value="UniProtKB-SubCell"/>
</dbReference>
<dbReference type="EMBL" id="LS398551">
    <property type="protein sequence ID" value="SPR04538.1"/>
    <property type="molecule type" value="Genomic_DNA"/>
</dbReference>
<proteinExistence type="predicted"/>